<dbReference type="Pfam" id="PF23195">
    <property type="entry name" value="UBQLN1"/>
    <property type="match status" value="1"/>
</dbReference>
<dbReference type="STRING" id="291195.A0A437AMP1"/>
<dbReference type="Proteomes" id="UP000282876">
    <property type="component" value="Unassembled WGS sequence"/>
</dbReference>
<reference evidence="1 2" key="1">
    <citation type="submission" date="2018-10" db="EMBL/GenBank/DDBJ databases">
        <title>Draft genome sequence of the microsporidian Tubulinosema ratisbonensis.</title>
        <authorList>
            <person name="Polonais V."/>
            <person name="Peyretaillade E."/>
            <person name="Niehus S."/>
            <person name="Wawrzyniak I."/>
            <person name="Franchet A."/>
            <person name="Gaspin C."/>
            <person name="Reichstadt M."/>
            <person name="Belser C."/>
            <person name="Labadie K."/>
            <person name="Delbac F."/>
            <person name="Ferrandon D."/>
        </authorList>
    </citation>
    <scope>NUCLEOTIDE SEQUENCE [LARGE SCALE GENOMIC DNA]</scope>
    <source>
        <strain evidence="1 2">Franzen</strain>
    </source>
</reference>
<dbReference type="EMBL" id="RCSS01000224">
    <property type="protein sequence ID" value="RVD92424.1"/>
    <property type="molecule type" value="Genomic_DNA"/>
</dbReference>
<dbReference type="AlphaFoldDB" id="A0A437AMP1"/>
<dbReference type="OrthoDB" id="267397at2759"/>
<accession>A0A437AMP1</accession>
<protein>
    <recommendedName>
        <fullName evidence="3">Ubiquitin-like domain-containing protein</fullName>
    </recommendedName>
</protein>
<dbReference type="Gene3D" id="1.10.8.10">
    <property type="entry name" value="DNA helicase RuvA subunit, C-terminal domain"/>
    <property type="match status" value="1"/>
</dbReference>
<dbReference type="SUPFAM" id="SSF46934">
    <property type="entry name" value="UBA-like"/>
    <property type="match status" value="1"/>
</dbReference>
<sequence>MTFIKLKYKSKQIKVKIEEKTRVSEIKPIIEKELHFPKNTYSLFLQNKQLQDKDILFVLPNIDTQVIQIFEKEDEQKRDTSPLNFIEKEMDKNSELRQMIQSENFMEEMGKLSNDTNYYNQQAKNADIAMSRLETLPGGINLMNSMVNDISNPLNKFMDQNKGVKDLKGENISNIFTEPIPYSNQSSLNQSVNYLLLYRKELSQLKKIGFTDLRKNLEALKKSQGDLVETVELLTQEGSNGSKREL</sequence>
<dbReference type="InterPro" id="IPR009060">
    <property type="entry name" value="UBA-like_sf"/>
</dbReference>
<dbReference type="InterPro" id="IPR029071">
    <property type="entry name" value="Ubiquitin-like_domsf"/>
</dbReference>
<comment type="caution">
    <text evidence="1">The sequence shown here is derived from an EMBL/GenBank/DDBJ whole genome shotgun (WGS) entry which is preliminary data.</text>
</comment>
<name>A0A437AMP1_9MICR</name>
<keyword evidence="2" id="KW-1185">Reference proteome</keyword>
<organism evidence="1 2">
    <name type="scientific">Tubulinosema ratisbonensis</name>
    <dbReference type="NCBI Taxonomy" id="291195"/>
    <lineage>
        <taxon>Eukaryota</taxon>
        <taxon>Fungi</taxon>
        <taxon>Fungi incertae sedis</taxon>
        <taxon>Microsporidia</taxon>
        <taxon>Tubulinosematoidea</taxon>
        <taxon>Tubulinosematidae</taxon>
        <taxon>Tubulinosema</taxon>
    </lineage>
</organism>
<gene>
    <name evidence="1" type="ORF">TUBRATIS_10760</name>
</gene>
<evidence type="ECO:0000313" key="2">
    <source>
        <dbReference type="Proteomes" id="UP000282876"/>
    </source>
</evidence>
<dbReference type="SUPFAM" id="SSF54236">
    <property type="entry name" value="Ubiquitin-like"/>
    <property type="match status" value="1"/>
</dbReference>
<evidence type="ECO:0000313" key="1">
    <source>
        <dbReference type="EMBL" id="RVD92424.1"/>
    </source>
</evidence>
<proteinExistence type="predicted"/>
<evidence type="ECO:0008006" key="3">
    <source>
        <dbReference type="Google" id="ProtNLM"/>
    </source>
</evidence>
<dbReference type="VEuPathDB" id="MicrosporidiaDB:TUBRATIS_10760"/>